<name>A0AAC8TET2_9BACT</name>
<dbReference type="EMBL" id="CP011509">
    <property type="protein sequence ID" value="AKJ03298.1"/>
    <property type="molecule type" value="Genomic_DNA"/>
</dbReference>
<keyword evidence="2 5" id="KW-0436">Ligase</keyword>
<accession>A0AAC8TET2</accession>
<reference evidence="6 8" key="2">
    <citation type="submission" date="2018-08" db="EMBL/GenBank/DDBJ databases">
        <title>Genomic Encyclopedia of Archaeal and Bacterial Type Strains, Phase II (KMG-II): from individual species to whole genera.</title>
        <authorList>
            <person name="Goeker M."/>
        </authorList>
    </citation>
    <scope>NUCLEOTIDE SEQUENCE [LARGE SCALE GENOMIC DNA]</scope>
    <source>
        <strain evidence="6 8">DSM 2261</strain>
    </source>
</reference>
<dbReference type="Gene3D" id="3.30.1490.20">
    <property type="entry name" value="ATP-grasp fold, A domain"/>
    <property type="match status" value="1"/>
</dbReference>
<dbReference type="InterPro" id="IPR011761">
    <property type="entry name" value="ATP-grasp"/>
</dbReference>
<dbReference type="InterPro" id="IPR011095">
    <property type="entry name" value="Dala_Dala_lig_C"/>
</dbReference>
<evidence type="ECO:0000313" key="8">
    <source>
        <dbReference type="Proteomes" id="UP000256345"/>
    </source>
</evidence>
<dbReference type="Proteomes" id="UP000035579">
    <property type="component" value="Chromosome"/>
</dbReference>
<dbReference type="SUPFAM" id="SSF56059">
    <property type="entry name" value="Glutathione synthetase ATP-binding domain-like"/>
    <property type="match status" value="1"/>
</dbReference>
<comment type="similarity">
    <text evidence="1">Belongs to the D-alanine--D-alanine ligase family.</text>
</comment>
<dbReference type="Gene3D" id="3.30.470.20">
    <property type="entry name" value="ATP-grasp fold, B domain"/>
    <property type="match status" value="1"/>
</dbReference>
<proteinExistence type="inferred from homology"/>
<evidence type="ECO:0000313" key="7">
    <source>
        <dbReference type="Proteomes" id="UP000035579"/>
    </source>
</evidence>
<dbReference type="PANTHER" id="PTHR23132">
    <property type="entry name" value="D-ALANINE--D-ALANINE LIGASE"/>
    <property type="match status" value="1"/>
</dbReference>
<sequence length="341" mass="37693">MALPPLRIAVLHYQAKDDPPDAVMEQVCATLQQLGHTPVPVRVDESLSDMVRQVSRSGADLVFNLCETFAEDYRFDVNVAAVLELARVPFTGSGTAGLLLAQDKILTKQLLQFHGVLTPRFASFDGDSFQTNGDLSFPLIVKPARSDASMGLGVEKDMEGLARRVRMIREQYDDEALAEEFIEGRELYVGVLGDHSRPEVLPVVELDFGKKWSRKRMKIADREVKFGPDTPGSPQLVLPRDLSDELRGRIEGAAVTAFRALKLRDYARIDFRVSSATNEPYLLEVNPNPYLEEKSEVALAARDKGMSYPALIQHIVEVAARRYGLGRGAAQAAPAEEPLST</sequence>
<dbReference type="GO" id="GO:0046872">
    <property type="term" value="F:metal ion binding"/>
    <property type="evidence" value="ECO:0007669"/>
    <property type="project" value="InterPro"/>
</dbReference>
<organism evidence="5 7">
    <name type="scientific">Archangium gephyra</name>
    <dbReference type="NCBI Taxonomy" id="48"/>
    <lineage>
        <taxon>Bacteria</taxon>
        <taxon>Pseudomonadati</taxon>
        <taxon>Myxococcota</taxon>
        <taxon>Myxococcia</taxon>
        <taxon>Myxococcales</taxon>
        <taxon>Cystobacterineae</taxon>
        <taxon>Archangiaceae</taxon>
        <taxon>Archangium</taxon>
    </lineage>
</organism>
<dbReference type="InterPro" id="IPR013815">
    <property type="entry name" value="ATP_grasp_subdomain_1"/>
</dbReference>
<dbReference type="Proteomes" id="UP000256345">
    <property type="component" value="Unassembled WGS sequence"/>
</dbReference>
<dbReference type="PROSITE" id="PS50975">
    <property type="entry name" value="ATP_GRASP"/>
    <property type="match status" value="1"/>
</dbReference>
<evidence type="ECO:0000256" key="1">
    <source>
        <dbReference type="ARBA" id="ARBA00010871"/>
    </source>
</evidence>
<protein>
    <submittedName>
        <fullName evidence="5">D-alanine--D-alanine ligase</fullName>
    </submittedName>
    <submittedName>
        <fullName evidence="6">D-alanine-D-alanine ligase</fullName>
    </submittedName>
</protein>
<dbReference type="GO" id="GO:0005524">
    <property type="term" value="F:ATP binding"/>
    <property type="evidence" value="ECO:0007669"/>
    <property type="project" value="UniProtKB-UniRule"/>
</dbReference>
<evidence type="ECO:0000256" key="3">
    <source>
        <dbReference type="PROSITE-ProRule" id="PRU00409"/>
    </source>
</evidence>
<dbReference type="AlphaFoldDB" id="A0AAC8TET2"/>
<dbReference type="GO" id="GO:0008716">
    <property type="term" value="F:D-alanine-D-alanine ligase activity"/>
    <property type="evidence" value="ECO:0007669"/>
    <property type="project" value="InterPro"/>
</dbReference>
<dbReference type="KEGG" id="age:AA314_04924"/>
<dbReference type="RefSeq" id="WP_047857393.1">
    <property type="nucleotide sequence ID" value="NZ_CP011509.1"/>
</dbReference>
<evidence type="ECO:0000259" key="4">
    <source>
        <dbReference type="PROSITE" id="PS50975"/>
    </source>
</evidence>
<evidence type="ECO:0000313" key="6">
    <source>
        <dbReference type="EMBL" id="REG22834.1"/>
    </source>
</evidence>
<evidence type="ECO:0000256" key="2">
    <source>
        <dbReference type="ARBA" id="ARBA00022598"/>
    </source>
</evidence>
<dbReference type="PANTHER" id="PTHR23132:SF26">
    <property type="entry name" value="BLR7451 PROTEIN"/>
    <property type="match status" value="1"/>
</dbReference>
<keyword evidence="8" id="KW-1185">Reference proteome</keyword>
<gene>
    <name evidence="5" type="ORF">AA314_04924</name>
    <name evidence="6" type="ORF">ATI61_11839</name>
</gene>
<feature type="domain" description="ATP-grasp" evidence="4">
    <location>
        <begin position="108"/>
        <end position="317"/>
    </location>
</feature>
<keyword evidence="3" id="KW-0547">Nucleotide-binding</keyword>
<evidence type="ECO:0000313" key="5">
    <source>
        <dbReference type="EMBL" id="AKJ03298.1"/>
    </source>
</evidence>
<keyword evidence="3" id="KW-0067">ATP-binding</keyword>
<dbReference type="Pfam" id="PF07478">
    <property type="entry name" value="Dala_Dala_lig_C"/>
    <property type="match status" value="1"/>
</dbReference>
<dbReference type="EMBL" id="QUMU01000018">
    <property type="protein sequence ID" value="REG22834.1"/>
    <property type="molecule type" value="Genomic_DNA"/>
</dbReference>
<reference evidence="5 7" key="1">
    <citation type="submission" date="2015-05" db="EMBL/GenBank/DDBJ databases">
        <title>Genome assembly of Archangium gephyra DSM 2261.</title>
        <authorList>
            <person name="Sharma G."/>
            <person name="Subramanian S."/>
        </authorList>
    </citation>
    <scope>NUCLEOTIDE SEQUENCE [LARGE SCALE GENOMIC DNA]</scope>
    <source>
        <strain evidence="5 7">DSM 2261</strain>
    </source>
</reference>